<comment type="similarity">
    <text evidence="2 11">Belongs to the cation transport ATPase (P-type) (TC 3.A.3) family. Type IB subfamily.</text>
</comment>
<evidence type="ECO:0000256" key="4">
    <source>
        <dbReference type="ARBA" id="ARBA00022692"/>
    </source>
</evidence>
<sequence length="730" mass="77439">MTDNPLPKIEHVFKLTGLRCANCARTAQKAIEQLSDRNVDVEAEVNFATEEAIVRAPASVSAAAVIQVIEAAGYGATEVIDPLQVTTTKTDRLEQLRFWVAIACALPLVLIMPWMWFQGHDVHVPVAWQLLLATPVQLWVAWPFYRGAWHALRLGSSNMDVLVSLGTLSAYLYSVAILVFGLHADVYFEASVVVIALIMTGKHLESRARRASASAIERLLHLTPKTAWLERSPGQFESVPISDIRPGAHVRVLSGESIPVDGIVLEGDSAVSEAMLTGEPVPVEKRPDDKVYAGTLNGDGVLVCRVTGVGRSTVLAGIARLVAQAQGSRAPVQALVDQVSAWFVPLVVLIALLTLLFTGFWLGDWHAGIVRAVAVLVISCPCALGLATPTAIMVGIGEAARQGILVRDADALQRAATVRTVIFDKTGTLTEGRLRLTDVVLPSETLVARDEVLAFAAALEQGSAHPVAHAIRAAAGASSLRQVEQYRNESGQGVFGVMDGQTYGVVRWSSQWANADQGFWADAALMLAKDGKTLSVLIRDEQPLALLAFADTPRGDAAETIARLHQLTLGTVMLTGDQVAAAETIGQRLGLGRVRAEVLPAGKAGEVRELLAAEPDGVMMVGDGINDAPALASASVGVAMGGGMDIAMESAGIVLMHNRLGGVVDAILLSRRTLSKIRQNLFFAFIYNVLAIPLAASGLLSPVIAGAAMACSSISVVGNSLLLRRKQPKS</sequence>
<dbReference type="GO" id="GO:0005507">
    <property type="term" value="F:copper ion binding"/>
    <property type="evidence" value="ECO:0007669"/>
    <property type="project" value="TreeGrafter"/>
</dbReference>
<evidence type="ECO:0000313" key="14">
    <source>
        <dbReference type="EMBL" id="QIJ55682.1"/>
    </source>
</evidence>
<evidence type="ECO:0000256" key="11">
    <source>
        <dbReference type="RuleBase" id="RU362081"/>
    </source>
</evidence>
<evidence type="ECO:0000256" key="10">
    <source>
        <dbReference type="ARBA" id="ARBA00023136"/>
    </source>
</evidence>
<dbReference type="InterPro" id="IPR036412">
    <property type="entry name" value="HAD-like_sf"/>
</dbReference>
<dbReference type="GO" id="GO:0043682">
    <property type="term" value="F:P-type divalent copper transporter activity"/>
    <property type="evidence" value="ECO:0007669"/>
    <property type="project" value="TreeGrafter"/>
</dbReference>
<dbReference type="EMBL" id="MT023456">
    <property type="protein sequence ID" value="QIJ55682.1"/>
    <property type="molecule type" value="Genomic_DNA"/>
</dbReference>
<dbReference type="Pfam" id="PF00122">
    <property type="entry name" value="E1-E2_ATPase"/>
    <property type="match status" value="1"/>
</dbReference>
<keyword evidence="6 11" id="KW-0547">Nucleotide-binding</keyword>
<feature type="transmembrane region" description="Helical" evidence="11">
    <location>
        <begin position="186"/>
        <end position="204"/>
    </location>
</feature>
<dbReference type="Gene3D" id="3.30.70.100">
    <property type="match status" value="1"/>
</dbReference>
<protein>
    <submittedName>
        <fullName evidence="14">Lead transporter</fullName>
    </submittedName>
</protein>
<dbReference type="InterPro" id="IPR023298">
    <property type="entry name" value="ATPase_P-typ_TM_dom_sf"/>
</dbReference>
<dbReference type="Gene3D" id="3.40.50.1000">
    <property type="entry name" value="HAD superfamily/HAD-like"/>
    <property type="match status" value="1"/>
</dbReference>
<organism evidence="14">
    <name type="scientific">uncultured Azoarcus sp</name>
    <dbReference type="NCBI Taxonomy" id="187273"/>
    <lineage>
        <taxon>Bacteria</taxon>
        <taxon>Pseudomonadati</taxon>
        <taxon>Pseudomonadota</taxon>
        <taxon>Betaproteobacteria</taxon>
        <taxon>Rhodocyclales</taxon>
        <taxon>Zoogloeaceae</taxon>
        <taxon>Azoarcus</taxon>
        <taxon>environmental samples</taxon>
    </lineage>
</organism>
<evidence type="ECO:0000256" key="3">
    <source>
        <dbReference type="ARBA" id="ARBA00022475"/>
    </source>
</evidence>
<comment type="subcellular location">
    <subcellularLocation>
        <location evidence="1">Cell membrane</location>
        <topology evidence="1">Multi-pass membrane protein</topology>
    </subcellularLocation>
</comment>
<feature type="coiled-coil region" evidence="12">
    <location>
        <begin position="24"/>
        <end position="51"/>
    </location>
</feature>
<dbReference type="InterPro" id="IPR008250">
    <property type="entry name" value="ATPase_P-typ_transduc_dom_A_sf"/>
</dbReference>
<reference evidence="14" key="1">
    <citation type="submission" date="2020-01" db="EMBL/GenBank/DDBJ databases">
        <title>Predicted bioremediation functions on Apatlaco River microbiome supports a recent overpollution history.</title>
        <authorList>
            <person name="Breton Deval L."/>
        </authorList>
    </citation>
    <scope>NUCLEOTIDE SEQUENCE</scope>
</reference>
<dbReference type="NCBIfam" id="TIGR01525">
    <property type="entry name" value="ATPase-IB_hvy"/>
    <property type="match status" value="1"/>
</dbReference>
<feature type="domain" description="HMA" evidence="13">
    <location>
        <begin position="9"/>
        <end position="77"/>
    </location>
</feature>
<dbReference type="SUPFAM" id="SSF55008">
    <property type="entry name" value="HMA, heavy metal-associated domain"/>
    <property type="match status" value="1"/>
</dbReference>
<dbReference type="GO" id="GO:0005886">
    <property type="term" value="C:plasma membrane"/>
    <property type="evidence" value="ECO:0007669"/>
    <property type="project" value="UniProtKB-SubCell"/>
</dbReference>
<feature type="transmembrane region" description="Helical" evidence="11">
    <location>
        <begin position="339"/>
        <end position="363"/>
    </location>
</feature>
<dbReference type="InterPro" id="IPR023214">
    <property type="entry name" value="HAD_sf"/>
</dbReference>
<feature type="transmembrane region" description="Helical" evidence="11">
    <location>
        <begin position="128"/>
        <end position="149"/>
    </location>
</feature>
<keyword evidence="10 11" id="KW-0472">Membrane</keyword>
<dbReference type="GO" id="GO:0016887">
    <property type="term" value="F:ATP hydrolysis activity"/>
    <property type="evidence" value="ECO:0007669"/>
    <property type="project" value="InterPro"/>
</dbReference>
<dbReference type="CDD" id="cd00371">
    <property type="entry name" value="HMA"/>
    <property type="match status" value="1"/>
</dbReference>
<dbReference type="PANTHER" id="PTHR43520">
    <property type="entry name" value="ATP7, ISOFORM B"/>
    <property type="match status" value="1"/>
</dbReference>
<accession>A0A6G7NPD9</accession>
<dbReference type="SFLD" id="SFLDG00002">
    <property type="entry name" value="C1.7:_P-type_atpase_like"/>
    <property type="match status" value="1"/>
</dbReference>
<dbReference type="SUPFAM" id="SSF56784">
    <property type="entry name" value="HAD-like"/>
    <property type="match status" value="1"/>
</dbReference>
<evidence type="ECO:0000256" key="1">
    <source>
        <dbReference type="ARBA" id="ARBA00004651"/>
    </source>
</evidence>
<dbReference type="SUPFAM" id="SSF81653">
    <property type="entry name" value="Calcium ATPase, transduction domain A"/>
    <property type="match status" value="1"/>
</dbReference>
<dbReference type="InterPro" id="IPR027256">
    <property type="entry name" value="P-typ_ATPase_IB"/>
</dbReference>
<dbReference type="PRINTS" id="PR00119">
    <property type="entry name" value="CATATPASE"/>
</dbReference>
<feature type="transmembrane region" description="Helical" evidence="11">
    <location>
        <begin position="369"/>
        <end position="397"/>
    </location>
</feature>
<dbReference type="Pfam" id="PF00702">
    <property type="entry name" value="Hydrolase"/>
    <property type="match status" value="1"/>
</dbReference>
<feature type="transmembrane region" description="Helical" evidence="11">
    <location>
        <begin position="703"/>
        <end position="723"/>
    </location>
</feature>
<dbReference type="PANTHER" id="PTHR43520:SF8">
    <property type="entry name" value="P-TYPE CU(+) TRANSPORTER"/>
    <property type="match status" value="1"/>
</dbReference>
<dbReference type="CDD" id="cd02094">
    <property type="entry name" value="P-type_ATPase_Cu-like"/>
    <property type="match status" value="1"/>
</dbReference>
<feature type="transmembrane region" description="Helical" evidence="11">
    <location>
        <begin position="680"/>
        <end position="697"/>
    </location>
</feature>
<feature type="transmembrane region" description="Helical" evidence="11">
    <location>
        <begin position="161"/>
        <end position="180"/>
    </location>
</feature>
<dbReference type="GO" id="GO:0005524">
    <property type="term" value="F:ATP binding"/>
    <property type="evidence" value="ECO:0007669"/>
    <property type="project" value="UniProtKB-UniRule"/>
</dbReference>
<dbReference type="FunFam" id="2.70.150.10:FF:000020">
    <property type="entry name" value="Copper-exporting P-type ATPase A"/>
    <property type="match status" value="1"/>
</dbReference>
<dbReference type="InterPro" id="IPR001757">
    <property type="entry name" value="P_typ_ATPase"/>
</dbReference>
<evidence type="ECO:0000256" key="6">
    <source>
        <dbReference type="ARBA" id="ARBA00022741"/>
    </source>
</evidence>
<evidence type="ECO:0000259" key="13">
    <source>
        <dbReference type="PROSITE" id="PS50846"/>
    </source>
</evidence>
<dbReference type="AlphaFoldDB" id="A0A6G7NPD9"/>
<feature type="transmembrane region" description="Helical" evidence="11">
    <location>
        <begin position="98"/>
        <end position="116"/>
    </location>
</feature>
<dbReference type="InterPro" id="IPR036163">
    <property type="entry name" value="HMA_dom_sf"/>
</dbReference>
<dbReference type="PROSITE" id="PS00154">
    <property type="entry name" value="ATPASE_E1_E2"/>
    <property type="match status" value="1"/>
</dbReference>
<evidence type="ECO:0000256" key="7">
    <source>
        <dbReference type="ARBA" id="ARBA00022840"/>
    </source>
</evidence>
<dbReference type="InterPro" id="IPR059000">
    <property type="entry name" value="ATPase_P-type_domA"/>
</dbReference>
<dbReference type="SUPFAM" id="SSF81665">
    <property type="entry name" value="Calcium ATPase, transmembrane domain M"/>
    <property type="match status" value="1"/>
</dbReference>
<keyword evidence="8" id="KW-1278">Translocase</keyword>
<proteinExistence type="inferred from homology"/>
<dbReference type="InterPro" id="IPR006121">
    <property type="entry name" value="HMA_dom"/>
</dbReference>
<name>A0A6G7NPD9_9RHOO</name>
<dbReference type="Gene3D" id="2.70.150.10">
    <property type="entry name" value="Calcium-transporting ATPase, cytoplasmic transduction domain A"/>
    <property type="match status" value="1"/>
</dbReference>
<keyword evidence="4 11" id="KW-0812">Transmembrane</keyword>
<dbReference type="Gene3D" id="3.40.1110.10">
    <property type="entry name" value="Calcium-transporting ATPase, cytoplasmic domain N"/>
    <property type="match status" value="1"/>
</dbReference>
<dbReference type="SFLD" id="SFLDS00003">
    <property type="entry name" value="Haloacid_Dehalogenase"/>
    <property type="match status" value="1"/>
</dbReference>
<evidence type="ECO:0000256" key="9">
    <source>
        <dbReference type="ARBA" id="ARBA00022989"/>
    </source>
</evidence>
<evidence type="ECO:0000256" key="5">
    <source>
        <dbReference type="ARBA" id="ARBA00022723"/>
    </source>
</evidence>
<dbReference type="InterPro" id="IPR044492">
    <property type="entry name" value="P_typ_ATPase_HD_dom"/>
</dbReference>
<keyword evidence="7 11" id="KW-0067">ATP-binding</keyword>
<dbReference type="NCBIfam" id="TIGR01511">
    <property type="entry name" value="ATPase-IB1_Cu"/>
    <property type="match status" value="1"/>
</dbReference>
<keyword evidence="5 11" id="KW-0479">Metal-binding</keyword>
<dbReference type="PROSITE" id="PS50846">
    <property type="entry name" value="HMA_2"/>
    <property type="match status" value="1"/>
</dbReference>
<evidence type="ECO:0000256" key="12">
    <source>
        <dbReference type="SAM" id="Coils"/>
    </source>
</evidence>
<dbReference type="PROSITE" id="PS01229">
    <property type="entry name" value="COF_2"/>
    <property type="match status" value="1"/>
</dbReference>
<keyword evidence="12" id="KW-0175">Coiled coil</keyword>
<keyword evidence="3 11" id="KW-1003">Cell membrane</keyword>
<dbReference type="NCBIfam" id="TIGR01494">
    <property type="entry name" value="ATPase_P-type"/>
    <property type="match status" value="2"/>
</dbReference>
<dbReference type="GO" id="GO:0055070">
    <property type="term" value="P:copper ion homeostasis"/>
    <property type="evidence" value="ECO:0007669"/>
    <property type="project" value="TreeGrafter"/>
</dbReference>
<dbReference type="InterPro" id="IPR023299">
    <property type="entry name" value="ATPase_P-typ_cyto_dom_N"/>
</dbReference>
<keyword evidence="9 11" id="KW-1133">Transmembrane helix</keyword>
<evidence type="ECO:0000256" key="2">
    <source>
        <dbReference type="ARBA" id="ARBA00006024"/>
    </source>
</evidence>
<dbReference type="InterPro" id="IPR018303">
    <property type="entry name" value="ATPase_P-typ_P_site"/>
</dbReference>
<dbReference type="SFLD" id="SFLDF00027">
    <property type="entry name" value="p-type_atpase"/>
    <property type="match status" value="1"/>
</dbReference>
<dbReference type="GO" id="GO:0060003">
    <property type="term" value="P:copper ion export"/>
    <property type="evidence" value="ECO:0007669"/>
    <property type="project" value="UniProtKB-ARBA"/>
</dbReference>
<evidence type="ECO:0000256" key="8">
    <source>
        <dbReference type="ARBA" id="ARBA00022967"/>
    </source>
</evidence>
<dbReference type="PRINTS" id="PR00120">
    <property type="entry name" value="HATPASE"/>
</dbReference>